<evidence type="ECO:0000313" key="2">
    <source>
        <dbReference type="EMBL" id="PKY11390.1"/>
    </source>
</evidence>
<accession>A0A2I1DNC8</accession>
<dbReference type="InParanoid" id="A0A2I1DNC8"/>
<sequence length="125" mass="14551">MTKIEHCGKHHTECKFGQWFYSTGAQSIIDEALGKPEHVQQSVRRLWKEIEEHHIAFHHHSIQAIQKIHALKEDTEKESAESARLQAAAADETQMMIRSTKLNNRLLELDALLYQKTHHHLNEAR</sequence>
<dbReference type="RefSeq" id="WP_101537228.1">
    <property type="nucleotide sequence ID" value="NZ_MXAV01000014.1"/>
</dbReference>
<keyword evidence="3" id="KW-1185">Reference proteome</keyword>
<dbReference type="Gene3D" id="1.20.120.30">
    <property type="entry name" value="Aspartate receptor, ligand-binding domain"/>
    <property type="match status" value="1"/>
</dbReference>
<evidence type="ECO:0000259" key="1">
    <source>
        <dbReference type="Pfam" id="PF13682"/>
    </source>
</evidence>
<evidence type="ECO:0000313" key="3">
    <source>
        <dbReference type="Proteomes" id="UP000234329"/>
    </source>
</evidence>
<dbReference type="AlphaFoldDB" id="A0A2I1DNC8"/>
<dbReference type="Proteomes" id="UP000234329">
    <property type="component" value="Unassembled WGS sequence"/>
</dbReference>
<reference evidence="2 3" key="1">
    <citation type="submission" date="2017-03" db="EMBL/GenBank/DDBJ databases">
        <title>Draft genime sequence of the acidophilic sulfur-oxidizing bacterium Acidithiobacillus sp. SH, isolated from seawater.</title>
        <authorList>
            <person name="Sharmin S."/>
            <person name="Tokuhisa M."/>
            <person name="Kanao T."/>
            <person name="Kamimura K."/>
        </authorList>
    </citation>
    <scope>NUCLEOTIDE SEQUENCE [LARGE SCALE GENOMIC DNA]</scope>
    <source>
        <strain evidence="2 3">SH</strain>
    </source>
</reference>
<dbReference type="EMBL" id="MXAV01000014">
    <property type="protein sequence ID" value="PKY11390.1"/>
    <property type="molecule type" value="Genomic_DNA"/>
</dbReference>
<organism evidence="2 3">
    <name type="scientific">Acidithiobacillus marinus</name>
    <dbReference type="NCBI Taxonomy" id="187490"/>
    <lineage>
        <taxon>Bacteria</taxon>
        <taxon>Pseudomonadati</taxon>
        <taxon>Pseudomonadota</taxon>
        <taxon>Acidithiobacillia</taxon>
        <taxon>Acidithiobacillales</taxon>
        <taxon>Acidithiobacillaceae</taxon>
        <taxon>Acidithiobacillus</taxon>
    </lineage>
</organism>
<dbReference type="Pfam" id="PF13682">
    <property type="entry name" value="CZB"/>
    <property type="match status" value="1"/>
</dbReference>
<feature type="domain" description="Chemoreceptor zinc-binding" evidence="1">
    <location>
        <begin position="10"/>
        <end position="65"/>
    </location>
</feature>
<protein>
    <recommendedName>
        <fullName evidence="1">Chemoreceptor zinc-binding domain-containing protein</fullName>
    </recommendedName>
</protein>
<dbReference type="InterPro" id="IPR025991">
    <property type="entry name" value="Chemoreceptor_zinc-bind_dom"/>
</dbReference>
<name>A0A2I1DNC8_9PROT</name>
<dbReference type="OrthoDB" id="5342522at2"/>
<comment type="caution">
    <text evidence="2">The sequence shown here is derived from an EMBL/GenBank/DDBJ whole genome shotgun (WGS) entry which is preliminary data.</text>
</comment>
<gene>
    <name evidence="2" type="ORF">B1757_04710</name>
</gene>
<proteinExistence type="predicted"/>